<sequence length="371" mass="41337">MRTLVVTRATCGQVTLRVEGQSEVSCPIPEIAHQLDSEFELIQVLDLQFLTSMEADTLLTRLVDKLAVNGHLQVTVPDLDYVVGQWLQAEWDEGTLRDVTSVARQSFAGLFGPQHDGNPMLPGYSTHYSGCNKSGYNSKRLAFLLARQGLVDINIVTDDTHLLQASARQSMVRGERQVAPDLRNIRQDHLNRYQFAADNLHIEMPQRVLDLACGIGYGSQLLANQLNCQVTSVDIEPEALAYARQHYSSPKITHLCADASTLQLESASFDAVVSFETIEHVTFDEALLGNFHKWLRAGGKLVMSTPNESVMPFSAAQFPYHVKHYTYAELESMLVRCGFRLQQVSKQQNLQNPEIVPGSDGCFMIVIAEKV</sequence>
<dbReference type="InterPro" id="IPR029063">
    <property type="entry name" value="SAM-dependent_MTases_sf"/>
</dbReference>
<dbReference type="GO" id="GO:0008757">
    <property type="term" value="F:S-adenosylmethionine-dependent methyltransferase activity"/>
    <property type="evidence" value="ECO:0007669"/>
    <property type="project" value="InterPro"/>
</dbReference>
<dbReference type="SUPFAM" id="SSF53335">
    <property type="entry name" value="S-adenosyl-L-methionine-dependent methyltransferases"/>
    <property type="match status" value="1"/>
</dbReference>
<protein>
    <submittedName>
        <fullName evidence="2">Class I SAM-dependent methyltransferase</fullName>
    </submittedName>
</protein>
<dbReference type="RefSeq" id="WP_338612129.1">
    <property type="nucleotide sequence ID" value="NZ_CP095328.1"/>
</dbReference>
<dbReference type="CDD" id="cd02440">
    <property type="entry name" value="AdoMet_MTases"/>
    <property type="match status" value="1"/>
</dbReference>
<evidence type="ECO:0000259" key="1">
    <source>
        <dbReference type="Pfam" id="PF08241"/>
    </source>
</evidence>
<name>A0AAU6TD32_9GAMM</name>
<dbReference type="Pfam" id="PF08241">
    <property type="entry name" value="Methyltransf_11"/>
    <property type="match status" value="1"/>
</dbReference>
<dbReference type="PANTHER" id="PTHR43464">
    <property type="entry name" value="METHYLTRANSFERASE"/>
    <property type="match status" value="1"/>
</dbReference>
<keyword evidence="2" id="KW-0489">Methyltransferase</keyword>
<reference evidence="2" key="1">
    <citation type="submission" date="2022-03" db="EMBL/GenBank/DDBJ databases">
        <title>Sea Food Isolates.</title>
        <authorList>
            <person name="Li C."/>
        </authorList>
    </citation>
    <scope>NUCLEOTIDE SEQUENCE</scope>
    <source>
        <strain evidence="2">19NY04SH05-1</strain>
    </source>
</reference>
<accession>A0AAU6TD32</accession>
<dbReference type="InterPro" id="IPR013216">
    <property type="entry name" value="Methyltransf_11"/>
</dbReference>
<dbReference type="EMBL" id="CP095328">
    <property type="protein sequence ID" value="XAG42907.1"/>
    <property type="molecule type" value="Genomic_DNA"/>
</dbReference>
<dbReference type="GO" id="GO:0032259">
    <property type="term" value="P:methylation"/>
    <property type="evidence" value="ECO:0007669"/>
    <property type="project" value="UniProtKB-KW"/>
</dbReference>
<dbReference type="PANTHER" id="PTHR43464:SF92">
    <property type="entry name" value="SLR1071 PROTEIN"/>
    <property type="match status" value="1"/>
</dbReference>
<evidence type="ECO:0000313" key="2">
    <source>
        <dbReference type="EMBL" id="XAG42907.1"/>
    </source>
</evidence>
<gene>
    <name evidence="2" type="ORF">MRK42_07980</name>
</gene>
<dbReference type="AlphaFoldDB" id="A0AAU6TD32"/>
<keyword evidence="2" id="KW-0808">Transferase</keyword>
<organism evidence="2">
    <name type="scientific">Aeromonas sp. 19NY04SH05-1</name>
    <dbReference type="NCBI Taxonomy" id="2920537"/>
    <lineage>
        <taxon>Bacteria</taxon>
        <taxon>Pseudomonadati</taxon>
        <taxon>Pseudomonadota</taxon>
        <taxon>Gammaproteobacteria</taxon>
        <taxon>Aeromonadales</taxon>
        <taxon>Aeromonadaceae</taxon>
        <taxon>Aeromonas</taxon>
    </lineage>
</organism>
<proteinExistence type="predicted"/>
<dbReference type="Gene3D" id="3.40.50.150">
    <property type="entry name" value="Vaccinia Virus protein VP39"/>
    <property type="match status" value="1"/>
</dbReference>
<feature type="domain" description="Methyltransferase type 11" evidence="1">
    <location>
        <begin position="209"/>
        <end position="303"/>
    </location>
</feature>